<proteinExistence type="predicted"/>
<feature type="region of interest" description="Disordered" evidence="1">
    <location>
        <begin position="190"/>
        <end position="214"/>
    </location>
</feature>
<feature type="compositionally biased region" description="Low complexity" evidence="1">
    <location>
        <begin position="27"/>
        <end position="42"/>
    </location>
</feature>
<name>A0A2K3QID0_9HYPO</name>
<evidence type="ECO:0000313" key="3">
    <source>
        <dbReference type="Proteomes" id="UP000236621"/>
    </source>
</evidence>
<gene>
    <name evidence="2" type="ORF">TCAP_02776</name>
</gene>
<evidence type="ECO:0000256" key="1">
    <source>
        <dbReference type="SAM" id="MobiDB-lite"/>
    </source>
</evidence>
<dbReference type="AlphaFoldDB" id="A0A2K3QID0"/>
<feature type="region of interest" description="Disordered" evidence="1">
    <location>
        <begin position="22"/>
        <end position="42"/>
    </location>
</feature>
<dbReference type="OrthoDB" id="5244801at2759"/>
<accession>A0A2K3QID0</accession>
<evidence type="ECO:0000313" key="2">
    <source>
        <dbReference type="EMBL" id="PNY27296.1"/>
    </source>
</evidence>
<feature type="region of interest" description="Disordered" evidence="1">
    <location>
        <begin position="162"/>
        <end position="181"/>
    </location>
</feature>
<protein>
    <submittedName>
        <fullName evidence="2">Uncharacterized protein</fullName>
    </submittedName>
</protein>
<dbReference type="Proteomes" id="UP000236621">
    <property type="component" value="Unassembled WGS sequence"/>
</dbReference>
<keyword evidence="3" id="KW-1185">Reference proteome</keyword>
<feature type="region of interest" description="Disordered" evidence="1">
    <location>
        <begin position="521"/>
        <end position="540"/>
    </location>
</feature>
<comment type="caution">
    <text evidence="2">The sequence shown here is derived from an EMBL/GenBank/DDBJ whole genome shotgun (WGS) entry which is preliminary data.</text>
</comment>
<organism evidence="2 3">
    <name type="scientific">Tolypocladium capitatum</name>
    <dbReference type="NCBI Taxonomy" id="45235"/>
    <lineage>
        <taxon>Eukaryota</taxon>
        <taxon>Fungi</taxon>
        <taxon>Dikarya</taxon>
        <taxon>Ascomycota</taxon>
        <taxon>Pezizomycotina</taxon>
        <taxon>Sordariomycetes</taxon>
        <taxon>Hypocreomycetidae</taxon>
        <taxon>Hypocreales</taxon>
        <taxon>Ophiocordycipitaceae</taxon>
        <taxon>Tolypocladium</taxon>
    </lineage>
</organism>
<sequence>MANGLDRLERLFACKRKASPACSEQASPVVQPSVPQFPSPSFIRPKATRMAAREEVRLRQASGRSPSVPDILPTQRMPQAHAYNTGSTDSSCQLKHKLSRSPSFSHRHAENIVAGLREFQFPKPPSRNGDISPMSLTLNAESSDVPRLSSPRCRSPLHVVIPPTRLDTPPSSDPEDNVLFPSGLRYKALPDIPYRRGPPTPEYSPGSGPVSDSQLRGPKSIDFIDKVAIGCLQNELGDSFDQLSLERSYSQSSLAPSAQLSFCSSTLREPDFNEFLNLSDDDIAESTPEGLVLAPPEDPELALPPMDLSISSSQPLTSSLLTLAPPRTSRPAAVAAFEAARIARRYDFDLVYVVNLWPDNPRPQTSGSRLEHPGCGDLNMSQKPMMGRLLAAHGLHHVPSPLQISSLVHTAILRSDGWIEYRNQGAQCHDLARGYACAFYTGQYTRGGSSGAQSPVSGVRLSERIDRGIVFAAYRKPRVGEDKLGRTFNEEELGEMHREAEALVEMLIDIHVANRLRQAPALSSAPDETGPMPFQQLETS</sequence>
<reference evidence="2 3" key="1">
    <citation type="submission" date="2017-08" db="EMBL/GenBank/DDBJ databases">
        <title>Harnessing the power of phylogenomics to disentangle the directionality and signatures of interkingdom host jumping in the parasitic fungal genus Tolypocladium.</title>
        <authorList>
            <person name="Quandt C.A."/>
            <person name="Patterson W."/>
            <person name="Spatafora J.W."/>
        </authorList>
    </citation>
    <scope>NUCLEOTIDE SEQUENCE [LARGE SCALE GENOMIC DNA]</scope>
    <source>
        <strain evidence="2 3">CBS 113982</strain>
    </source>
</reference>
<dbReference type="EMBL" id="NRSZ01000427">
    <property type="protein sequence ID" value="PNY27296.1"/>
    <property type="molecule type" value="Genomic_DNA"/>
</dbReference>